<evidence type="ECO:0000256" key="1">
    <source>
        <dbReference type="SAM" id="SignalP"/>
    </source>
</evidence>
<sequence length="299" mass="33771">MPQARSLVRQKRTAMYWAFTLLSLLALSSAAEREVIFTMQGGCSYRTAQCPAHRCVADSSEVGAVCVYSCPSDHWCPKKCGVQKLQGWCSNGQVISVPTTKSCLFLISLQRPLVYLYKHRYLVILIRVCTSGRQYTHKPFPSDFMLGQGKGEGFLLRLPVLGAAEGEMEVHRLVPTDKFIKSWRDILFVTGKFHLVEISPAKEMAFGLISMHVEERVPKGSADSFRNPEQSKNDIIIAHVAHKNQKVVTIKHIFDLLEVSRIFQDLFSSVESFATTYSDVKEILVVKQTDRKWIPDVKS</sequence>
<reference evidence="3" key="1">
    <citation type="submission" date="2016-03" db="EMBL/GenBank/DDBJ databases">
        <authorList>
            <person name="Guldener U."/>
        </authorList>
    </citation>
    <scope>NUCLEOTIDE SEQUENCE [LARGE SCALE GENOMIC DNA]</scope>
</reference>
<feature type="chain" id="PRO_5009448520" evidence="1">
    <location>
        <begin position="31"/>
        <end position="299"/>
    </location>
</feature>
<gene>
    <name evidence="2" type="ORF">RSE6_11613</name>
</gene>
<organism evidence="2 3">
    <name type="scientific">Rhynchosporium secalis</name>
    <name type="common">Barley scald fungus</name>
    <dbReference type="NCBI Taxonomy" id="38038"/>
    <lineage>
        <taxon>Eukaryota</taxon>
        <taxon>Fungi</taxon>
        <taxon>Dikarya</taxon>
        <taxon>Ascomycota</taxon>
        <taxon>Pezizomycotina</taxon>
        <taxon>Leotiomycetes</taxon>
        <taxon>Helotiales</taxon>
        <taxon>Ploettnerulaceae</taxon>
        <taxon>Rhynchosporium</taxon>
    </lineage>
</organism>
<evidence type="ECO:0000313" key="2">
    <source>
        <dbReference type="EMBL" id="CZT50598.1"/>
    </source>
</evidence>
<name>A0A1E1MNE1_RHYSE</name>
<keyword evidence="1" id="KW-0732">Signal</keyword>
<dbReference type="Proteomes" id="UP000177625">
    <property type="component" value="Unassembled WGS sequence"/>
</dbReference>
<dbReference type="EMBL" id="FJVC01000436">
    <property type="protein sequence ID" value="CZT50598.1"/>
    <property type="molecule type" value="Genomic_DNA"/>
</dbReference>
<proteinExistence type="predicted"/>
<evidence type="ECO:0000313" key="3">
    <source>
        <dbReference type="Proteomes" id="UP000177625"/>
    </source>
</evidence>
<feature type="signal peptide" evidence="1">
    <location>
        <begin position="1"/>
        <end position="30"/>
    </location>
</feature>
<protein>
    <submittedName>
        <fullName evidence="2">Uncharacterized protein</fullName>
    </submittedName>
</protein>
<keyword evidence="3" id="KW-1185">Reference proteome</keyword>
<accession>A0A1E1MNE1</accession>
<dbReference type="AlphaFoldDB" id="A0A1E1MNE1"/>